<evidence type="ECO:0000256" key="1">
    <source>
        <dbReference type="SAM" id="MobiDB-lite"/>
    </source>
</evidence>
<dbReference type="AlphaFoldDB" id="A0A0A9FZH4"/>
<reference evidence="2" key="2">
    <citation type="journal article" date="2015" name="Data Brief">
        <title>Shoot transcriptome of the giant reed, Arundo donax.</title>
        <authorList>
            <person name="Barrero R.A."/>
            <person name="Guerrero F.D."/>
            <person name="Moolhuijzen P."/>
            <person name="Goolsby J.A."/>
            <person name="Tidwell J."/>
            <person name="Bellgard S.E."/>
            <person name="Bellgard M.I."/>
        </authorList>
    </citation>
    <scope>NUCLEOTIDE SEQUENCE</scope>
    <source>
        <tissue evidence="2">Shoot tissue taken approximately 20 cm above the soil surface</tissue>
    </source>
</reference>
<reference evidence="2" key="1">
    <citation type="submission" date="2014-09" db="EMBL/GenBank/DDBJ databases">
        <authorList>
            <person name="Magalhaes I.L.F."/>
            <person name="Oliveira U."/>
            <person name="Santos F.R."/>
            <person name="Vidigal T.H.D.A."/>
            <person name="Brescovit A.D."/>
            <person name="Santos A.J."/>
        </authorList>
    </citation>
    <scope>NUCLEOTIDE SEQUENCE</scope>
    <source>
        <tissue evidence="2">Shoot tissue taken approximately 20 cm above the soil surface</tissue>
    </source>
</reference>
<proteinExistence type="predicted"/>
<protein>
    <submittedName>
        <fullName evidence="2">Uncharacterized protein</fullName>
    </submittedName>
</protein>
<organism evidence="2">
    <name type="scientific">Arundo donax</name>
    <name type="common">Giant reed</name>
    <name type="synonym">Donax arundinaceus</name>
    <dbReference type="NCBI Taxonomy" id="35708"/>
    <lineage>
        <taxon>Eukaryota</taxon>
        <taxon>Viridiplantae</taxon>
        <taxon>Streptophyta</taxon>
        <taxon>Embryophyta</taxon>
        <taxon>Tracheophyta</taxon>
        <taxon>Spermatophyta</taxon>
        <taxon>Magnoliopsida</taxon>
        <taxon>Liliopsida</taxon>
        <taxon>Poales</taxon>
        <taxon>Poaceae</taxon>
        <taxon>PACMAD clade</taxon>
        <taxon>Arundinoideae</taxon>
        <taxon>Arundineae</taxon>
        <taxon>Arundo</taxon>
    </lineage>
</organism>
<name>A0A0A9FZH4_ARUDO</name>
<sequence length="35" mass="3825">MSWHTRTRRCGGSGSPGPGTEARLKGRWKLAAAER</sequence>
<accession>A0A0A9FZH4</accession>
<evidence type="ECO:0000313" key="2">
    <source>
        <dbReference type="EMBL" id="JAE15696.1"/>
    </source>
</evidence>
<dbReference type="EMBL" id="GBRH01182200">
    <property type="protein sequence ID" value="JAE15696.1"/>
    <property type="molecule type" value="Transcribed_RNA"/>
</dbReference>
<feature type="region of interest" description="Disordered" evidence="1">
    <location>
        <begin position="1"/>
        <end position="35"/>
    </location>
</feature>